<evidence type="ECO:0000256" key="1">
    <source>
        <dbReference type="SAM" id="MobiDB-lite"/>
    </source>
</evidence>
<dbReference type="AlphaFoldDB" id="A0A6J4VYX4"/>
<sequence>MDLTIRLSRGLLAPARRDTSDDAKGGHEPAGKDGPRDRPRPP</sequence>
<reference evidence="2" key="1">
    <citation type="submission" date="2020-02" db="EMBL/GenBank/DDBJ databases">
        <authorList>
            <person name="Meier V. D."/>
        </authorList>
    </citation>
    <scope>NUCLEOTIDE SEQUENCE</scope>
    <source>
        <strain evidence="2">AVDCRST_MAG18</strain>
    </source>
</reference>
<proteinExistence type="predicted"/>
<name>A0A6J4VYX4_9BACT</name>
<feature type="region of interest" description="Disordered" evidence="1">
    <location>
        <begin position="1"/>
        <end position="42"/>
    </location>
</feature>
<protein>
    <submittedName>
        <fullName evidence="2">Uncharacterized protein</fullName>
    </submittedName>
</protein>
<accession>A0A6J4VYX4</accession>
<organism evidence="2">
    <name type="scientific">uncultured Thermomicrobiales bacterium</name>
    <dbReference type="NCBI Taxonomy" id="1645740"/>
    <lineage>
        <taxon>Bacteria</taxon>
        <taxon>Pseudomonadati</taxon>
        <taxon>Thermomicrobiota</taxon>
        <taxon>Thermomicrobia</taxon>
        <taxon>Thermomicrobiales</taxon>
        <taxon>environmental samples</taxon>
    </lineage>
</organism>
<gene>
    <name evidence="2" type="ORF">AVDCRST_MAG18-4482</name>
</gene>
<evidence type="ECO:0000313" key="2">
    <source>
        <dbReference type="EMBL" id="CAA9588902.1"/>
    </source>
</evidence>
<dbReference type="EMBL" id="CADCWN010000361">
    <property type="protein sequence ID" value="CAA9588902.1"/>
    <property type="molecule type" value="Genomic_DNA"/>
</dbReference>
<feature type="compositionally biased region" description="Basic and acidic residues" evidence="1">
    <location>
        <begin position="15"/>
        <end position="42"/>
    </location>
</feature>